<evidence type="ECO:0000256" key="7">
    <source>
        <dbReference type="SAM" id="Phobius"/>
    </source>
</evidence>
<dbReference type="Proteomes" id="UP000754883">
    <property type="component" value="Unassembled WGS sequence"/>
</dbReference>
<reference evidence="9 10" key="2">
    <citation type="submission" date="2021-10" db="EMBL/GenBank/DDBJ databases">
        <authorList>
            <person name="Piombo E."/>
        </authorList>
    </citation>
    <scope>NUCLEOTIDE SEQUENCE [LARGE SCALE GENOMIC DNA]</scope>
</reference>
<dbReference type="InterPro" id="IPR050360">
    <property type="entry name" value="MFS_Sugar_Transporters"/>
</dbReference>
<dbReference type="Pfam" id="PF00083">
    <property type="entry name" value="Sugar_tr"/>
    <property type="match status" value="1"/>
</dbReference>
<feature type="transmembrane region" description="Helical" evidence="7">
    <location>
        <begin position="107"/>
        <end position="125"/>
    </location>
</feature>
<feature type="transmembrane region" description="Helical" evidence="7">
    <location>
        <begin position="137"/>
        <end position="155"/>
    </location>
</feature>
<dbReference type="GO" id="GO:0016020">
    <property type="term" value="C:membrane"/>
    <property type="evidence" value="ECO:0007669"/>
    <property type="project" value="UniProtKB-SubCell"/>
</dbReference>
<keyword evidence="10" id="KW-1185">Reference proteome</keyword>
<keyword evidence="4 7" id="KW-1133">Transmembrane helix</keyword>
<dbReference type="GO" id="GO:0005351">
    <property type="term" value="F:carbohydrate:proton symporter activity"/>
    <property type="evidence" value="ECO:0007669"/>
    <property type="project" value="TreeGrafter"/>
</dbReference>
<evidence type="ECO:0000256" key="2">
    <source>
        <dbReference type="ARBA" id="ARBA00010992"/>
    </source>
</evidence>
<dbReference type="InterPro" id="IPR036259">
    <property type="entry name" value="MFS_trans_sf"/>
</dbReference>
<evidence type="ECO:0000256" key="6">
    <source>
        <dbReference type="SAM" id="MobiDB-lite"/>
    </source>
</evidence>
<evidence type="ECO:0000256" key="5">
    <source>
        <dbReference type="ARBA" id="ARBA00023136"/>
    </source>
</evidence>
<accession>A0A9N9UYX8</accession>
<dbReference type="InterPro" id="IPR005828">
    <property type="entry name" value="MFS_sugar_transport-like"/>
</dbReference>
<keyword evidence="5 7" id="KW-0472">Membrane</keyword>
<comment type="similarity">
    <text evidence="2">Belongs to the major facilitator superfamily. Sugar transporter (TC 2.A.1.1) family.</text>
</comment>
<feature type="transmembrane region" description="Helical" evidence="7">
    <location>
        <begin position="389"/>
        <end position="411"/>
    </location>
</feature>
<dbReference type="PANTHER" id="PTHR48022:SF2">
    <property type="entry name" value="PLASTIDIC GLUCOSE TRANSPORTER 4"/>
    <property type="match status" value="1"/>
</dbReference>
<reference evidence="10" key="1">
    <citation type="submission" date="2019-06" db="EMBL/GenBank/DDBJ databases">
        <authorList>
            <person name="Broberg M."/>
        </authorList>
    </citation>
    <scope>NUCLEOTIDE SEQUENCE [LARGE SCALE GENOMIC DNA]</scope>
</reference>
<dbReference type="PANTHER" id="PTHR48022">
    <property type="entry name" value="PLASTIDIC GLUCOSE TRANSPORTER 4"/>
    <property type="match status" value="1"/>
</dbReference>
<dbReference type="PROSITE" id="PS50850">
    <property type="entry name" value="MFS"/>
    <property type="match status" value="1"/>
</dbReference>
<organism evidence="9 10">
    <name type="scientific">Clonostachys byssicola</name>
    <dbReference type="NCBI Taxonomy" id="160290"/>
    <lineage>
        <taxon>Eukaryota</taxon>
        <taxon>Fungi</taxon>
        <taxon>Dikarya</taxon>
        <taxon>Ascomycota</taxon>
        <taxon>Pezizomycotina</taxon>
        <taxon>Sordariomycetes</taxon>
        <taxon>Hypocreomycetidae</taxon>
        <taxon>Hypocreales</taxon>
        <taxon>Bionectriaceae</taxon>
        <taxon>Clonostachys</taxon>
    </lineage>
</organism>
<feature type="transmembrane region" description="Helical" evidence="7">
    <location>
        <begin position="431"/>
        <end position="458"/>
    </location>
</feature>
<dbReference type="SUPFAM" id="SSF103473">
    <property type="entry name" value="MFS general substrate transporter"/>
    <property type="match status" value="1"/>
</dbReference>
<proteinExistence type="inferred from homology"/>
<evidence type="ECO:0000313" key="9">
    <source>
        <dbReference type="EMBL" id="CAH0004304.1"/>
    </source>
</evidence>
<name>A0A9N9UYX8_9HYPO</name>
<evidence type="ECO:0000256" key="1">
    <source>
        <dbReference type="ARBA" id="ARBA00004141"/>
    </source>
</evidence>
<feature type="transmembrane region" description="Helical" evidence="7">
    <location>
        <begin position="227"/>
        <end position="246"/>
    </location>
</feature>
<feature type="domain" description="Major facilitator superfamily (MFS) profile" evidence="8">
    <location>
        <begin position="60"/>
        <end position="501"/>
    </location>
</feature>
<evidence type="ECO:0000313" key="10">
    <source>
        <dbReference type="Proteomes" id="UP000754883"/>
    </source>
</evidence>
<keyword evidence="3 7" id="KW-0812">Transmembrane</keyword>
<dbReference type="EMBL" id="CABFNO020001566">
    <property type="protein sequence ID" value="CAH0004304.1"/>
    <property type="molecule type" value="Genomic_DNA"/>
</dbReference>
<evidence type="ECO:0000256" key="4">
    <source>
        <dbReference type="ARBA" id="ARBA00022989"/>
    </source>
</evidence>
<comment type="subcellular location">
    <subcellularLocation>
        <location evidence="1">Membrane</location>
        <topology evidence="1">Multi-pass membrane protein</topology>
    </subcellularLocation>
</comment>
<feature type="region of interest" description="Disordered" evidence="6">
    <location>
        <begin position="1"/>
        <end position="30"/>
    </location>
</feature>
<evidence type="ECO:0000259" key="8">
    <source>
        <dbReference type="PROSITE" id="PS50850"/>
    </source>
</evidence>
<comment type="caution">
    <text evidence="9">The sequence shown here is derived from an EMBL/GenBank/DDBJ whole genome shotgun (WGS) entry which is preliminary data.</text>
</comment>
<feature type="transmembrane region" description="Helical" evidence="7">
    <location>
        <begin position="360"/>
        <end position="377"/>
    </location>
</feature>
<dbReference type="Gene3D" id="1.20.1250.20">
    <property type="entry name" value="MFS general substrate transporter like domains"/>
    <property type="match status" value="1"/>
</dbReference>
<dbReference type="OrthoDB" id="2544694at2759"/>
<sequence>MALPDADNQTKPKGVHLEVTPNETSESKHGDNGIVDVAKSKFDDLSVGQTLWTFRRVVLVSLAVYTGFVCEGFELKIGNNILANKGFIKQFGSRGGQGVEALDPTWVSTWTSLLNVGQIITFLYIPWYSDRFGRKACFYLSWLWLAVGCVFLNVAKTPAVWALGKLCNGAGVGILQVTCQIYVMEICPNKIRGGMITFQAVWSNIGNITCNVMMQELNRRWPLNYTLPLRILIAPVVLMMFFWAFVPESPWHHTRRGNKEKAMKSLRQLYGGVEGYDFEQEYDIIAKTIQHEREFMAEEPGFLHVFKGVNLKRTLTVMLLSVCSQFGGLSVVLSYSTYFFDLAGVSDPFLGTLILSVADVRMLTSPSCCNLLAVFLWSMTTDTFGRRNFINVCETATCCFLFITGSLWWAGATSGNVPASNALHSYATPRMLLALNIKACFIFGALSVPCCILMWLYVPETKGRSTAEIDELYERRIPAWKWSKTRTSVEDHSLTLLTEKE</sequence>
<dbReference type="InterPro" id="IPR020846">
    <property type="entry name" value="MFS_dom"/>
</dbReference>
<feature type="transmembrane region" description="Helical" evidence="7">
    <location>
        <begin position="317"/>
        <end position="340"/>
    </location>
</feature>
<dbReference type="AlphaFoldDB" id="A0A9N9UYX8"/>
<evidence type="ECO:0000256" key="3">
    <source>
        <dbReference type="ARBA" id="ARBA00022692"/>
    </source>
</evidence>
<gene>
    <name evidence="9" type="ORF">CBYS24578_00011844</name>
</gene>
<protein>
    <recommendedName>
        <fullName evidence="8">Major facilitator superfamily (MFS) profile domain-containing protein</fullName>
    </recommendedName>
</protein>